<evidence type="ECO:0008006" key="9">
    <source>
        <dbReference type="Google" id="ProtNLM"/>
    </source>
</evidence>
<keyword evidence="1 6" id="KW-0812">Transmembrane</keyword>
<keyword evidence="8" id="KW-1185">Reference proteome</keyword>
<keyword evidence="5" id="KW-0968">Cytoplasmic vesicle</keyword>
<evidence type="ECO:0000256" key="1">
    <source>
        <dbReference type="ARBA" id="ARBA00022692"/>
    </source>
</evidence>
<keyword evidence="4 6" id="KW-0472">Membrane</keyword>
<accession>A0ABD2MI86</accession>
<sequence length="84" mass="9527">MADKEAFNAFKTVMIYISLILVAPICTFFCSKSLLFHRILGIDTVASNIWSAVFAMIAVHISLGLYIYRAYFYTDPLKPVEKVD</sequence>
<keyword evidence="2" id="KW-0256">Endoplasmic reticulum</keyword>
<gene>
    <name evidence="7" type="ORF">HHI36_010263</name>
</gene>
<evidence type="ECO:0000256" key="2">
    <source>
        <dbReference type="ARBA" id="ARBA00022824"/>
    </source>
</evidence>
<name>A0ABD2MI86_9CUCU</name>
<reference evidence="7 8" key="1">
    <citation type="journal article" date="2021" name="BMC Biol.">
        <title>Horizontally acquired antibacterial genes associated with adaptive radiation of ladybird beetles.</title>
        <authorList>
            <person name="Li H.S."/>
            <person name="Tang X.F."/>
            <person name="Huang Y.H."/>
            <person name="Xu Z.Y."/>
            <person name="Chen M.L."/>
            <person name="Du X.Y."/>
            <person name="Qiu B.Y."/>
            <person name="Chen P.T."/>
            <person name="Zhang W."/>
            <person name="Slipinski A."/>
            <person name="Escalona H.E."/>
            <person name="Waterhouse R.M."/>
            <person name="Zwick A."/>
            <person name="Pang H."/>
        </authorList>
    </citation>
    <scope>NUCLEOTIDE SEQUENCE [LARGE SCALE GENOMIC DNA]</scope>
    <source>
        <strain evidence="7">SYSU2018</strain>
    </source>
</reference>
<comment type="caution">
    <text evidence="7">The sequence shown here is derived from an EMBL/GenBank/DDBJ whole genome shotgun (WGS) entry which is preliminary data.</text>
</comment>
<evidence type="ECO:0000256" key="5">
    <source>
        <dbReference type="ARBA" id="ARBA00023329"/>
    </source>
</evidence>
<dbReference type="InterPro" id="IPR019013">
    <property type="entry name" value="Vma21"/>
</dbReference>
<dbReference type="AlphaFoldDB" id="A0ABD2MI86"/>
<dbReference type="Pfam" id="PF09446">
    <property type="entry name" value="VMA21"/>
    <property type="match status" value="1"/>
</dbReference>
<evidence type="ECO:0000313" key="7">
    <source>
        <dbReference type="EMBL" id="KAL3266077.1"/>
    </source>
</evidence>
<evidence type="ECO:0000313" key="8">
    <source>
        <dbReference type="Proteomes" id="UP001516400"/>
    </source>
</evidence>
<evidence type="ECO:0000256" key="4">
    <source>
        <dbReference type="ARBA" id="ARBA00023136"/>
    </source>
</evidence>
<organism evidence="7 8">
    <name type="scientific">Cryptolaemus montrouzieri</name>
    <dbReference type="NCBI Taxonomy" id="559131"/>
    <lineage>
        <taxon>Eukaryota</taxon>
        <taxon>Metazoa</taxon>
        <taxon>Ecdysozoa</taxon>
        <taxon>Arthropoda</taxon>
        <taxon>Hexapoda</taxon>
        <taxon>Insecta</taxon>
        <taxon>Pterygota</taxon>
        <taxon>Neoptera</taxon>
        <taxon>Endopterygota</taxon>
        <taxon>Coleoptera</taxon>
        <taxon>Polyphaga</taxon>
        <taxon>Cucujiformia</taxon>
        <taxon>Coccinelloidea</taxon>
        <taxon>Coccinellidae</taxon>
        <taxon>Scymninae</taxon>
        <taxon>Scymnini</taxon>
        <taxon>Cryptolaemus</taxon>
    </lineage>
</organism>
<protein>
    <recommendedName>
        <fullName evidence="9">Vacuolar ATPase assembly integral membrane protein VMA21 homolog</fullName>
    </recommendedName>
</protein>
<keyword evidence="3 6" id="KW-1133">Transmembrane helix</keyword>
<feature type="transmembrane region" description="Helical" evidence="6">
    <location>
        <begin position="12"/>
        <end position="37"/>
    </location>
</feature>
<dbReference type="EMBL" id="JABFTP020000001">
    <property type="protein sequence ID" value="KAL3266077.1"/>
    <property type="molecule type" value="Genomic_DNA"/>
</dbReference>
<proteinExistence type="predicted"/>
<feature type="transmembrane region" description="Helical" evidence="6">
    <location>
        <begin position="49"/>
        <end position="68"/>
    </location>
</feature>
<evidence type="ECO:0000256" key="6">
    <source>
        <dbReference type="SAM" id="Phobius"/>
    </source>
</evidence>
<evidence type="ECO:0000256" key="3">
    <source>
        <dbReference type="ARBA" id="ARBA00022989"/>
    </source>
</evidence>
<dbReference type="Proteomes" id="UP001516400">
    <property type="component" value="Unassembled WGS sequence"/>
</dbReference>
<dbReference type="GO" id="GO:0031410">
    <property type="term" value="C:cytoplasmic vesicle"/>
    <property type="evidence" value="ECO:0007669"/>
    <property type="project" value="UniProtKB-KW"/>
</dbReference>